<evidence type="ECO:0000313" key="2">
    <source>
        <dbReference type="EMBL" id="MDY0882407.1"/>
    </source>
</evidence>
<comment type="caution">
    <text evidence="2">The sequence shown here is derived from an EMBL/GenBank/DDBJ whole genome shotgun (WGS) entry which is preliminary data.</text>
</comment>
<dbReference type="Pfam" id="PF00583">
    <property type="entry name" value="Acetyltransf_1"/>
    <property type="match status" value="1"/>
</dbReference>
<dbReference type="InterPro" id="IPR000182">
    <property type="entry name" value="GNAT_dom"/>
</dbReference>
<dbReference type="CDD" id="cd04301">
    <property type="entry name" value="NAT_SF"/>
    <property type="match status" value="1"/>
</dbReference>
<protein>
    <submittedName>
        <fullName evidence="2">GNAT family N-acetyltransferase</fullName>
    </submittedName>
</protein>
<organism evidence="2 3">
    <name type="scientific">Dongia soli</name>
    <dbReference type="NCBI Taxonomy" id="600628"/>
    <lineage>
        <taxon>Bacteria</taxon>
        <taxon>Pseudomonadati</taxon>
        <taxon>Pseudomonadota</taxon>
        <taxon>Alphaproteobacteria</taxon>
        <taxon>Rhodospirillales</taxon>
        <taxon>Dongiaceae</taxon>
        <taxon>Dongia</taxon>
    </lineage>
</organism>
<accession>A0ABU5E7Z5</accession>
<dbReference type="Gene3D" id="3.40.630.30">
    <property type="match status" value="1"/>
</dbReference>
<evidence type="ECO:0000259" key="1">
    <source>
        <dbReference type="PROSITE" id="PS51186"/>
    </source>
</evidence>
<reference evidence="2 3" key="1">
    <citation type="journal article" date="2016" name="Antonie Van Leeuwenhoek">
        <title>Dongia soli sp. nov., isolated from soil from Dokdo, Korea.</title>
        <authorList>
            <person name="Kim D.U."/>
            <person name="Lee H."/>
            <person name="Kim H."/>
            <person name="Kim S.G."/>
            <person name="Ka J.O."/>
        </authorList>
    </citation>
    <scope>NUCLEOTIDE SEQUENCE [LARGE SCALE GENOMIC DNA]</scope>
    <source>
        <strain evidence="2 3">D78</strain>
    </source>
</reference>
<dbReference type="EMBL" id="JAXCLW010000001">
    <property type="protein sequence ID" value="MDY0882407.1"/>
    <property type="molecule type" value="Genomic_DNA"/>
</dbReference>
<dbReference type="Proteomes" id="UP001279642">
    <property type="component" value="Unassembled WGS sequence"/>
</dbReference>
<dbReference type="InterPro" id="IPR016181">
    <property type="entry name" value="Acyl_CoA_acyltransferase"/>
</dbReference>
<feature type="domain" description="N-acetyltransferase" evidence="1">
    <location>
        <begin position="15"/>
        <end position="163"/>
    </location>
</feature>
<dbReference type="RefSeq" id="WP_320507430.1">
    <property type="nucleotide sequence ID" value="NZ_JAXCLW010000001.1"/>
</dbReference>
<keyword evidence="3" id="KW-1185">Reference proteome</keyword>
<dbReference type="SUPFAM" id="SSF55729">
    <property type="entry name" value="Acyl-CoA N-acyltransferases (Nat)"/>
    <property type="match status" value="1"/>
</dbReference>
<sequence>MTRLTVIAGSGTDNCRLRSARPREAAALTDLALLSKASWGYDAAFMARCRKVMTISPEDIRRHPYYVAEDSRDRLTGFYGFAVIDGLLNLDWLFVMPDQQRRGIGTHLFRHAITLARGLGFAYFQITSDPHAEDFYRRQGAVVAGAVPSDLSPARYLPLLRFDLTELARQPQSR</sequence>
<evidence type="ECO:0000313" key="3">
    <source>
        <dbReference type="Proteomes" id="UP001279642"/>
    </source>
</evidence>
<name>A0ABU5E7Z5_9PROT</name>
<dbReference type="PROSITE" id="PS51186">
    <property type="entry name" value="GNAT"/>
    <property type="match status" value="1"/>
</dbReference>
<gene>
    <name evidence="2" type="ORF">SMD27_06110</name>
</gene>
<proteinExistence type="predicted"/>